<dbReference type="AlphaFoldDB" id="A0A7C3WLB3"/>
<organism evidence="1">
    <name type="scientific">Desulfobacca acetoxidans</name>
    <dbReference type="NCBI Taxonomy" id="60893"/>
    <lineage>
        <taxon>Bacteria</taxon>
        <taxon>Pseudomonadati</taxon>
        <taxon>Thermodesulfobacteriota</taxon>
        <taxon>Desulfobaccia</taxon>
        <taxon>Desulfobaccales</taxon>
        <taxon>Desulfobaccaceae</taxon>
        <taxon>Desulfobacca</taxon>
    </lineage>
</organism>
<evidence type="ECO:0000313" key="1">
    <source>
        <dbReference type="EMBL" id="HGB14413.1"/>
    </source>
</evidence>
<protein>
    <submittedName>
        <fullName evidence="1">Uncharacterized protein</fullName>
    </submittedName>
</protein>
<proteinExistence type="predicted"/>
<dbReference type="EMBL" id="DTHB01000029">
    <property type="protein sequence ID" value="HGB14413.1"/>
    <property type="molecule type" value="Genomic_DNA"/>
</dbReference>
<accession>A0A7C3WLB3</accession>
<sequence>MKVYVNQRPVLLAPGLTVRHALINAGVLQEIERGLKVYDEWGNELGLDGALSEDMRLFVR</sequence>
<gene>
    <name evidence="1" type="ORF">ENV62_04130</name>
</gene>
<name>A0A7C3WLB3_9BACT</name>
<comment type="caution">
    <text evidence="1">The sequence shown here is derived from an EMBL/GenBank/DDBJ whole genome shotgun (WGS) entry which is preliminary data.</text>
</comment>
<reference evidence="1" key="1">
    <citation type="journal article" date="2020" name="mSystems">
        <title>Genome- and Community-Level Interaction Insights into Carbon Utilization and Element Cycling Functions of Hydrothermarchaeota in Hydrothermal Sediment.</title>
        <authorList>
            <person name="Zhou Z."/>
            <person name="Liu Y."/>
            <person name="Xu W."/>
            <person name="Pan J."/>
            <person name="Luo Z.H."/>
            <person name="Li M."/>
        </authorList>
    </citation>
    <scope>NUCLEOTIDE SEQUENCE [LARGE SCALE GENOMIC DNA]</scope>
    <source>
        <strain evidence="1">SpSt-776</strain>
    </source>
</reference>